<organism evidence="1 2">
    <name type="scientific">Schistosoma mattheei</name>
    <dbReference type="NCBI Taxonomy" id="31246"/>
    <lineage>
        <taxon>Eukaryota</taxon>
        <taxon>Metazoa</taxon>
        <taxon>Spiralia</taxon>
        <taxon>Lophotrochozoa</taxon>
        <taxon>Platyhelminthes</taxon>
        <taxon>Trematoda</taxon>
        <taxon>Digenea</taxon>
        <taxon>Strigeidida</taxon>
        <taxon>Schistosomatoidea</taxon>
        <taxon>Schistosomatidae</taxon>
        <taxon>Schistosoma</taxon>
    </lineage>
</organism>
<proteinExistence type="predicted"/>
<dbReference type="EMBL" id="UZAL01009131">
    <property type="protein sequence ID" value="VDP01438.1"/>
    <property type="molecule type" value="Genomic_DNA"/>
</dbReference>
<protein>
    <submittedName>
        <fullName evidence="1">Uncharacterized protein</fullName>
    </submittedName>
</protein>
<dbReference type="AlphaFoldDB" id="A0A3P8AWZ6"/>
<gene>
    <name evidence="1" type="ORF">SMTD_LOCUS3992</name>
</gene>
<evidence type="ECO:0000313" key="2">
    <source>
        <dbReference type="Proteomes" id="UP000269396"/>
    </source>
</evidence>
<reference evidence="1 2" key="1">
    <citation type="submission" date="2018-11" db="EMBL/GenBank/DDBJ databases">
        <authorList>
            <consortium name="Pathogen Informatics"/>
        </authorList>
    </citation>
    <scope>NUCLEOTIDE SEQUENCE [LARGE SCALE GENOMIC DNA]</scope>
    <source>
        <strain>Denwood</strain>
        <strain evidence="2">Zambia</strain>
    </source>
</reference>
<dbReference type="Proteomes" id="UP000269396">
    <property type="component" value="Unassembled WGS sequence"/>
</dbReference>
<sequence length="95" mass="10312">MAVNSGDTGCGVGDNPDPMLMFRDVADLIISREFVWGRGEKERALTFNQTALQKYLTYTDSDKEILGLTTSTVNIPPYGDTLQLATTLLLPGIGT</sequence>
<name>A0A3P8AWZ6_9TREM</name>
<evidence type="ECO:0000313" key="1">
    <source>
        <dbReference type="EMBL" id="VDP01438.1"/>
    </source>
</evidence>
<keyword evidence="2" id="KW-1185">Reference proteome</keyword>
<accession>A0A3P8AWZ6</accession>